<dbReference type="Proteomes" id="UP000799324">
    <property type="component" value="Unassembled WGS sequence"/>
</dbReference>
<keyword evidence="3" id="KW-1185">Reference proteome</keyword>
<gene>
    <name evidence="2" type="ORF">K491DRAFT_692806</name>
</gene>
<keyword evidence="1" id="KW-0472">Membrane</keyword>
<feature type="transmembrane region" description="Helical" evidence="1">
    <location>
        <begin position="20"/>
        <end position="44"/>
    </location>
</feature>
<protein>
    <submittedName>
        <fullName evidence="2">Uncharacterized protein</fullName>
    </submittedName>
</protein>
<sequence length="64" mass="7290">MAVVDSSDRRGLRMSMSNTLLRLGFWAGVGHSDTVYVGWFVWLLNYSEGCAIRRSDKDEVYCPD</sequence>
<keyword evidence="1" id="KW-0812">Transmembrane</keyword>
<organism evidence="2 3">
    <name type="scientific">Lophiostoma macrostomum CBS 122681</name>
    <dbReference type="NCBI Taxonomy" id="1314788"/>
    <lineage>
        <taxon>Eukaryota</taxon>
        <taxon>Fungi</taxon>
        <taxon>Dikarya</taxon>
        <taxon>Ascomycota</taxon>
        <taxon>Pezizomycotina</taxon>
        <taxon>Dothideomycetes</taxon>
        <taxon>Pleosporomycetidae</taxon>
        <taxon>Pleosporales</taxon>
        <taxon>Lophiostomataceae</taxon>
        <taxon>Lophiostoma</taxon>
    </lineage>
</organism>
<reference evidence="2" key="1">
    <citation type="journal article" date="2020" name="Stud. Mycol.">
        <title>101 Dothideomycetes genomes: a test case for predicting lifestyles and emergence of pathogens.</title>
        <authorList>
            <person name="Haridas S."/>
            <person name="Albert R."/>
            <person name="Binder M."/>
            <person name="Bloem J."/>
            <person name="Labutti K."/>
            <person name="Salamov A."/>
            <person name="Andreopoulos B."/>
            <person name="Baker S."/>
            <person name="Barry K."/>
            <person name="Bills G."/>
            <person name="Bluhm B."/>
            <person name="Cannon C."/>
            <person name="Castanera R."/>
            <person name="Culley D."/>
            <person name="Daum C."/>
            <person name="Ezra D."/>
            <person name="Gonzalez J."/>
            <person name="Henrissat B."/>
            <person name="Kuo A."/>
            <person name="Liang C."/>
            <person name="Lipzen A."/>
            <person name="Lutzoni F."/>
            <person name="Magnuson J."/>
            <person name="Mondo S."/>
            <person name="Nolan M."/>
            <person name="Ohm R."/>
            <person name="Pangilinan J."/>
            <person name="Park H.-J."/>
            <person name="Ramirez L."/>
            <person name="Alfaro M."/>
            <person name="Sun H."/>
            <person name="Tritt A."/>
            <person name="Yoshinaga Y."/>
            <person name="Zwiers L.-H."/>
            <person name="Turgeon B."/>
            <person name="Goodwin S."/>
            <person name="Spatafora J."/>
            <person name="Crous P."/>
            <person name="Grigoriev I."/>
        </authorList>
    </citation>
    <scope>NUCLEOTIDE SEQUENCE</scope>
    <source>
        <strain evidence="2">CBS 122681</strain>
    </source>
</reference>
<evidence type="ECO:0000313" key="3">
    <source>
        <dbReference type="Proteomes" id="UP000799324"/>
    </source>
</evidence>
<keyword evidence="1" id="KW-1133">Transmembrane helix</keyword>
<proteinExistence type="predicted"/>
<evidence type="ECO:0000313" key="2">
    <source>
        <dbReference type="EMBL" id="KAF2655611.1"/>
    </source>
</evidence>
<dbReference type="EMBL" id="MU004347">
    <property type="protein sequence ID" value="KAF2655611.1"/>
    <property type="molecule type" value="Genomic_DNA"/>
</dbReference>
<dbReference type="AlphaFoldDB" id="A0A6A6T8Q3"/>
<evidence type="ECO:0000256" key="1">
    <source>
        <dbReference type="SAM" id="Phobius"/>
    </source>
</evidence>
<accession>A0A6A6T8Q3</accession>
<dbReference type="OrthoDB" id="423534at2759"/>
<name>A0A6A6T8Q3_9PLEO</name>